<evidence type="ECO:0000256" key="4">
    <source>
        <dbReference type="ARBA" id="ARBA00023163"/>
    </source>
</evidence>
<comment type="similarity">
    <text evidence="1">Belongs to the LysR transcriptional regulatory family.</text>
</comment>
<dbReference type="GO" id="GO:0003700">
    <property type="term" value="F:DNA-binding transcription factor activity"/>
    <property type="evidence" value="ECO:0007669"/>
    <property type="project" value="InterPro"/>
</dbReference>
<accession>A0A1Y3KFB5</accession>
<keyword evidence="4" id="KW-0804">Transcription</keyword>
<reference evidence="5 6" key="1">
    <citation type="submission" date="2017-05" db="EMBL/GenBank/DDBJ databases">
        <title>Whole genome sequence of Pseudomonas putida isolate 1312 commercialized as a biostimulant.</title>
        <authorList>
            <person name="Crovadore J."/>
            <person name="Blanc P."/>
            <person name="Chablais R."/>
            <person name="Cochard B."/>
            <person name="Grizard D."/>
            <person name="Lefort F."/>
        </authorList>
    </citation>
    <scope>NUCLEOTIDE SEQUENCE [LARGE SCALE GENOMIC DNA]</scope>
    <source>
        <strain evidence="5 6">1312</strain>
    </source>
</reference>
<dbReference type="InterPro" id="IPR036390">
    <property type="entry name" value="WH_DNA-bd_sf"/>
</dbReference>
<name>A0A1Y3KFB5_PSEPU</name>
<keyword evidence="3" id="KW-0238">DNA-binding</keyword>
<dbReference type="PRINTS" id="PR00039">
    <property type="entry name" value="HTHLYSR"/>
</dbReference>
<evidence type="ECO:0000256" key="3">
    <source>
        <dbReference type="ARBA" id="ARBA00023125"/>
    </source>
</evidence>
<dbReference type="Pfam" id="PF00126">
    <property type="entry name" value="HTH_1"/>
    <property type="match status" value="1"/>
</dbReference>
<dbReference type="SUPFAM" id="SSF46785">
    <property type="entry name" value="Winged helix' DNA-binding domain"/>
    <property type="match status" value="1"/>
</dbReference>
<sequence length="301" mass="32104">MPIKLRQIEAFRTVMREGSMVRASAAMAVTQPAISYMISGLEAAVGFPLFNRQGGKLSATPEAIQLLAEVDRLYQGLESVEAVAHKIANYGNAELRILITQALSAGRIVNGIGKFAALHPGIKIDLDVEHRELITHRVNSGQADLGILSISPGLEDQSSTLFSSPIICVASPDAQISQSAVVTASQLDGVPIVALKASGLIRPMVDKWFHEAGVTPNYTIEVGGAGTAIELVRGGLGVTFVNSFSLMERADSQLQSFGLDNSLELKIGVINSSSLHPNRAAHALMQYLTQIYTESVSDEHS</sequence>
<dbReference type="PANTHER" id="PTHR30427:SF1">
    <property type="entry name" value="TRANSCRIPTIONAL ACTIVATOR PROTEIN LYSR"/>
    <property type="match status" value="1"/>
</dbReference>
<dbReference type="GO" id="GO:0043565">
    <property type="term" value="F:sequence-specific DNA binding"/>
    <property type="evidence" value="ECO:0007669"/>
    <property type="project" value="TreeGrafter"/>
</dbReference>
<dbReference type="EMBL" id="NFSB01000090">
    <property type="protein sequence ID" value="OUM23704.1"/>
    <property type="molecule type" value="Genomic_DNA"/>
</dbReference>
<evidence type="ECO:0000313" key="5">
    <source>
        <dbReference type="EMBL" id="OUM23704.1"/>
    </source>
</evidence>
<dbReference type="PROSITE" id="PS50931">
    <property type="entry name" value="HTH_LYSR"/>
    <property type="match status" value="1"/>
</dbReference>
<evidence type="ECO:0000313" key="6">
    <source>
        <dbReference type="Proteomes" id="UP000196082"/>
    </source>
</evidence>
<dbReference type="RefSeq" id="WP_010955166.1">
    <property type="nucleotide sequence ID" value="NZ_CABEEI010000011.1"/>
</dbReference>
<keyword evidence="2" id="KW-0805">Transcription regulation</keyword>
<dbReference type="PANTHER" id="PTHR30427">
    <property type="entry name" value="TRANSCRIPTIONAL ACTIVATOR PROTEIN LYSR"/>
    <property type="match status" value="1"/>
</dbReference>
<dbReference type="InterPro" id="IPR000847">
    <property type="entry name" value="LysR_HTH_N"/>
</dbReference>
<dbReference type="GO" id="GO:0010628">
    <property type="term" value="P:positive regulation of gene expression"/>
    <property type="evidence" value="ECO:0007669"/>
    <property type="project" value="TreeGrafter"/>
</dbReference>
<dbReference type="InterPro" id="IPR036388">
    <property type="entry name" value="WH-like_DNA-bd_sf"/>
</dbReference>
<dbReference type="Gene3D" id="3.40.190.290">
    <property type="match status" value="1"/>
</dbReference>
<organism evidence="5 6">
    <name type="scientific">Pseudomonas putida</name>
    <name type="common">Arthrobacter siderocapsulatus</name>
    <dbReference type="NCBI Taxonomy" id="303"/>
    <lineage>
        <taxon>Bacteria</taxon>
        <taxon>Pseudomonadati</taxon>
        <taxon>Pseudomonadota</taxon>
        <taxon>Gammaproteobacteria</taxon>
        <taxon>Pseudomonadales</taxon>
        <taxon>Pseudomonadaceae</taxon>
        <taxon>Pseudomonas</taxon>
    </lineage>
</organism>
<dbReference type="SUPFAM" id="SSF53850">
    <property type="entry name" value="Periplasmic binding protein-like II"/>
    <property type="match status" value="1"/>
</dbReference>
<protein>
    <submittedName>
        <fullName evidence="5">Uncharacterized protein</fullName>
    </submittedName>
</protein>
<dbReference type="Pfam" id="PF03466">
    <property type="entry name" value="LysR_substrate"/>
    <property type="match status" value="1"/>
</dbReference>
<evidence type="ECO:0000256" key="1">
    <source>
        <dbReference type="ARBA" id="ARBA00009437"/>
    </source>
</evidence>
<gene>
    <name evidence="5" type="ORF">B8W72_27785</name>
</gene>
<dbReference type="Gene3D" id="1.10.10.10">
    <property type="entry name" value="Winged helix-like DNA-binding domain superfamily/Winged helix DNA-binding domain"/>
    <property type="match status" value="1"/>
</dbReference>
<dbReference type="AlphaFoldDB" id="A0A1Y3KFB5"/>
<dbReference type="InterPro" id="IPR005119">
    <property type="entry name" value="LysR_subst-bd"/>
</dbReference>
<dbReference type="Proteomes" id="UP000196082">
    <property type="component" value="Unassembled WGS sequence"/>
</dbReference>
<comment type="caution">
    <text evidence="5">The sequence shown here is derived from an EMBL/GenBank/DDBJ whole genome shotgun (WGS) entry which is preliminary data.</text>
</comment>
<proteinExistence type="inferred from homology"/>
<evidence type="ECO:0000256" key="2">
    <source>
        <dbReference type="ARBA" id="ARBA00023015"/>
    </source>
</evidence>